<comment type="subcellular location">
    <subcellularLocation>
        <location evidence="1">Cell membrane</location>
        <topology evidence="1">Multi-pass membrane protein</topology>
    </subcellularLocation>
</comment>
<feature type="transmembrane region" description="Helical" evidence="7">
    <location>
        <begin position="147"/>
        <end position="168"/>
    </location>
</feature>
<dbReference type="PANTHER" id="PTHR43266:SF2">
    <property type="entry name" value="MAJOR FACILITATOR SUPERFAMILY (MFS) PROFILE DOMAIN-CONTAINING PROTEIN"/>
    <property type="match status" value="1"/>
</dbReference>
<dbReference type="Pfam" id="PF07690">
    <property type="entry name" value="MFS_1"/>
    <property type="match status" value="1"/>
</dbReference>
<evidence type="ECO:0000256" key="7">
    <source>
        <dbReference type="SAM" id="Phobius"/>
    </source>
</evidence>
<dbReference type="CDD" id="cd06173">
    <property type="entry name" value="MFS_MefA_like"/>
    <property type="match status" value="1"/>
</dbReference>
<feature type="transmembrane region" description="Helical" evidence="7">
    <location>
        <begin position="90"/>
        <end position="116"/>
    </location>
</feature>
<dbReference type="InterPro" id="IPR036259">
    <property type="entry name" value="MFS_trans_sf"/>
</dbReference>
<feature type="transmembrane region" description="Helical" evidence="7">
    <location>
        <begin position="394"/>
        <end position="413"/>
    </location>
</feature>
<dbReference type="GO" id="GO:0005886">
    <property type="term" value="C:plasma membrane"/>
    <property type="evidence" value="ECO:0007669"/>
    <property type="project" value="UniProtKB-SubCell"/>
</dbReference>
<feature type="domain" description="Major facilitator superfamily (MFS) profile" evidence="8">
    <location>
        <begin position="224"/>
        <end position="427"/>
    </location>
</feature>
<feature type="transmembrane region" description="Helical" evidence="7">
    <location>
        <begin position="325"/>
        <end position="347"/>
    </location>
</feature>
<evidence type="ECO:0000256" key="6">
    <source>
        <dbReference type="ARBA" id="ARBA00023136"/>
    </source>
</evidence>
<dbReference type="Proteomes" id="UP000664332">
    <property type="component" value="Unassembled WGS sequence"/>
</dbReference>
<feature type="transmembrane region" description="Helical" evidence="7">
    <location>
        <begin position="300"/>
        <end position="319"/>
    </location>
</feature>
<reference evidence="9" key="1">
    <citation type="submission" date="2021-03" db="EMBL/GenBank/DDBJ databases">
        <authorList>
            <person name="Sun Q."/>
        </authorList>
    </citation>
    <scope>NUCLEOTIDE SEQUENCE</scope>
    <source>
        <strain evidence="9">CCM 8862</strain>
    </source>
</reference>
<feature type="transmembrane region" description="Helical" evidence="7">
    <location>
        <begin position="174"/>
        <end position="192"/>
    </location>
</feature>
<sequence length="427" mass="43680">MTACTGQRPATTLALYFASAFLSAAGNSIAAVVWVWLVLDRTGSPAVAATVAGIIAAFQLVVSFIGGSVIDRFGRQRICWISDVVSASSLLWLIAVDHWLGLTVTWFVVIGIYGAVGDIPGTAARQALAGDCARATGMDVGKISGGLQTAAGVALLVGPAAGGLLLAAGTTTGALWITCATSLAAAGVTAALKLPRKENDPAHECAARTDMAAVPGSWAGIRGDVRAWQSVWRIPVIKLLVVTQFVSSALVVPFLMVLIPAHFAQVSSPLSLGVVLSMYAVGFLAGSVAATVWSSVSHRLVWLVCMGLFGLAFVFLGGLSSTPLLLAGNLTAGIGGGLLAPMVMVLVTDNVGEDVRGRAFSLFTAAQSLAQPVGLSVVTPVIATLGIYATARGISGVFIVFGVAASWAGWTLLSRTHPPSPARTDTV</sequence>
<gene>
    <name evidence="9" type="ORF">JZY06_10590</name>
</gene>
<keyword evidence="6 7" id="KW-0472">Membrane</keyword>
<dbReference type="PANTHER" id="PTHR43266">
    <property type="entry name" value="MACROLIDE-EFFLUX PROTEIN"/>
    <property type="match status" value="1"/>
</dbReference>
<dbReference type="PROSITE" id="PS50850">
    <property type="entry name" value="MFS"/>
    <property type="match status" value="1"/>
</dbReference>
<dbReference type="EMBL" id="JAFLEQ010000017">
    <property type="protein sequence ID" value="MBN9645050.1"/>
    <property type="molecule type" value="Genomic_DNA"/>
</dbReference>
<feature type="transmembrane region" description="Helical" evidence="7">
    <location>
        <begin position="359"/>
        <end position="388"/>
    </location>
</feature>
<dbReference type="SUPFAM" id="SSF103473">
    <property type="entry name" value="MFS general substrate transporter"/>
    <property type="match status" value="1"/>
</dbReference>
<dbReference type="InterPro" id="IPR011701">
    <property type="entry name" value="MFS"/>
</dbReference>
<keyword evidence="4 7" id="KW-0812">Transmembrane</keyword>
<dbReference type="InterPro" id="IPR020846">
    <property type="entry name" value="MFS_dom"/>
</dbReference>
<evidence type="ECO:0000256" key="1">
    <source>
        <dbReference type="ARBA" id="ARBA00004651"/>
    </source>
</evidence>
<evidence type="ECO:0000313" key="9">
    <source>
        <dbReference type="EMBL" id="MBN9645050.1"/>
    </source>
</evidence>
<proteinExistence type="predicted"/>
<evidence type="ECO:0000256" key="5">
    <source>
        <dbReference type="ARBA" id="ARBA00022989"/>
    </source>
</evidence>
<keyword evidence="2" id="KW-0813">Transport</keyword>
<accession>A0A939IY13</accession>
<dbReference type="AlphaFoldDB" id="A0A939IY13"/>
<dbReference type="Gene3D" id="1.20.1250.20">
    <property type="entry name" value="MFS general substrate transporter like domains"/>
    <property type="match status" value="1"/>
</dbReference>
<evidence type="ECO:0000256" key="2">
    <source>
        <dbReference type="ARBA" id="ARBA00022448"/>
    </source>
</evidence>
<organism evidence="9 10">
    <name type="scientific">Corynebacterium mendelii</name>
    <dbReference type="NCBI Taxonomy" id="2765362"/>
    <lineage>
        <taxon>Bacteria</taxon>
        <taxon>Bacillati</taxon>
        <taxon>Actinomycetota</taxon>
        <taxon>Actinomycetes</taxon>
        <taxon>Mycobacteriales</taxon>
        <taxon>Corynebacteriaceae</taxon>
        <taxon>Corynebacterium</taxon>
    </lineage>
</organism>
<feature type="transmembrane region" description="Helical" evidence="7">
    <location>
        <begin position="46"/>
        <end position="70"/>
    </location>
</feature>
<feature type="transmembrane region" description="Helical" evidence="7">
    <location>
        <begin position="239"/>
        <end position="264"/>
    </location>
</feature>
<feature type="transmembrane region" description="Helical" evidence="7">
    <location>
        <begin position="15"/>
        <end position="39"/>
    </location>
</feature>
<dbReference type="RefSeq" id="WP_207279536.1">
    <property type="nucleotide sequence ID" value="NZ_JAFLEQ010000017.1"/>
</dbReference>
<comment type="caution">
    <text evidence="9">The sequence shown here is derived from an EMBL/GenBank/DDBJ whole genome shotgun (WGS) entry which is preliminary data.</text>
</comment>
<protein>
    <submittedName>
        <fullName evidence="9">MFS transporter</fullName>
    </submittedName>
</protein>
<evidence type="ECO:0000259" key="8">
    <source>
        <dbReference type="PROSITE" id="PS50850"/>
    </source>
</evidence>
<evidence type="ECO:0000256" key="3">
    <source>
        <dbReference type="ARBA" id="ARBA00022475"/>
    </source>
</evidence>
<feature type="transmembrane region" description="Helical" evidence="7">
    <location>
        <begin position="270"/>
        <end position="293"/>
    </location>
</feature>
<keyword evidence="3" id="KW-1003">Cell membrane</keyword>
<evidence type="ECO:0000313" key="10">
    <source>
        <dbReference type="Proteomes" id="UP000664332"/>
    </source>
</evidence>
<dbReference type="GO" id="GO:0022857">
    <property type="term" value="F:transmembrane transporter activity"/>
    <property type="evidence" value="ECO:0007669"/>
    <property type="project" value="InterPro"/>
</dbReference>
<name>A0A939IY13_9CORY</name>
<keyword evidence="10" id="KW-1185">Reference proteome</keyword>
<evidence type="ECO:0000256" key="4">
    <source>
        <dbReference type="ARBA" id="ARBA00022692"/>
    </source>
</evidence>
<keyword evidence="5 7" id="KW-1133">Transmembrane helix</keyword>